<evidence type="ECO:0000313" key="2">
    <source>
        <dbReference type="EMBL" id="MBW7475505.1"/>
    </source>
</evidence>
<gene>
    <name evidence="2" type="ORF">K0T92_12160</name>
</gene>
<proteinExistence type="predicted"/>
<dbReference type="PROSITE" id="PS51257">
    <property type="entry name" value="PROKAR_LIPOPROTEIN"/>
    <property type="match status" value="1"/>
</dbReference>
<reference evidence="2 3" key="1">
    <citation type="submission" date="2021-07" db="EMBL/GenBank/DDBJ databases">
        <title>Paenibacillus radiodurans sp. nov., isolated from the southeastern edge of Tengger Desert.</title>
        <authorList>
            <person name="Zhang G."/>
        </authorList>
    </citation>
    <scope>NUCLEOTIDE SEQUENCE [LARGE SCALE GENOMIC DNA]</scope>
    <source>
        <strain evidence="2 3">DT7-4</strain>
    </source>
</reference>
<name>A0ABS7D6D6_9BACL</name>
<dbReference type="RefSeq" id="WP_219872744.1">
    <property type="nucleotide sequence ID" value="NZ_JAHZIJ010000007.1"/>
</dbReference>
<dbReference type="EMBL" id="JAHZIJ010000007">
    <property type="protein sequence ID" value="MBW7475505.1"/>
    <property type="molecule type" value="Genomic_DNA"/>
</dbReference>
<accession>A0ABS7D6D6</accession>
<evidence type="ECO:0000313" key="3">
    <source>
        <dbReference type="Proteomes" id="UP000812277"/>
    </source>
</evidence>
<feature type="region of interest" description="Disordered" evidence="1">
    <location>
        <begin position="147"/>
        <end position="166"/>
    </location>
</feature>
<sequence length="445" mass="50454">MKYMQKVIATVMSLSFLLGTLTGCVDSDTEGGKNMETTQIRTLIDGKPLESSKAVMKDGRKRFVPLQAVLEQMGFEVENSPGLIEVIYRTPLTIHGTNLHLDREEDIRMVNGVAYIDMYRLGDISRADVVWDDDASTIMITSVDQDAAAEPPTYEDIEEQPELSGEESMKANYGKYDFSPTLDALSELYEDLDQEGYDVGSVLGFYPAYHHSGYFNTPLDVVAFGWTGGDGEHYGFLTDFGMAPNLEEAPIVIVSPMSHDQPAEVVANNIREFIRIVMMDSSLLYIDYQDEQDYLDQLKEMGVPYLEETEENRAYKRVVLERLEAKLHPPVIRDPYTYSQQVRAEREKRILVPTQDKLGIVNVHPADSGQQHEAIVLDEDIGLRELETFLKSATYAEKLALIRDYHFNLDKYFYHEDGIDEALIREMENLGLHEEIARMNANANG</sequence>
<protein>
    <recommendedName>
        <fullName evidence="4">Copper amine oxidase-like N-terminal domain-containing protein</fullName>
    </recommendedName>
</protein>
<organism evidence="2 3">
    <name type="scientific">Paenibacillus oenotherae</name>
    <dbReference type="NCBI Taxonomy" id="1435645"/>
    <lineage>
        <taxon>Bacteria</taxon>
        <taxon>Bacillati</taxon>
        <taxon>Bacillota</taxon>
        <taxon>Bacilli</taxon>
        <taxon>Bacillales</taxon>
        <taxon>Paenibacillaceae</taxon>
        <taxon>Paenibacillus</taxon>
    </lineage>
</organism>
<keyword evidence="3" id="KW-1185">Reference proteome</keyword>
<dbReference type="Proteomes" id="UP000812277">
    <property type="component" value="Unassembled WGS sequence"/>
</dbReference>
<evidence type="ECO:0008006" key="4">
    <source>
        <dbReference type="Google" id="ProtNLM"/>
    </source>
</evidence>
<comment type="caution">
    <text evidence="2">The sequence shown here is derived from an EMBL/GenBank/DDBJ whole genome shotgun (WGS) entry which is preliminary data.</text>
</comment>
<evidence type="ECO:0000256" key="1">
    <source>
        <dbReference type="SAM" id="MobiDB-lite"/>
    </source>
</evidence>
<feature type="compositionally biased region" description="Acidic residues" evidence="1">
    <location>
        <begin position="153"/>
        <end position="165"/>
    </location>
</feature>